<protein>
    <recommendedName>
        <fullName evidence="3">Transglutaminase-like domain-containing protein</fullName>
    </recommendedName>
</protein>
<evidence type="ECO:0000313" key="4">
    <source>
        <dbReference type="EMBL" id="HIS32420.1"/>
    </source>
</evidence>
<name>A0A9D1JKR1_9FIRM</name>
<evidence type="ECO:0000259" key="3">
    <source>
        <dbReference type="Pfam" id="PF01841"/>
    </source>
</evidence>
<evidence type="ECO:0000256" key="2">
    <source>
        <dbReference type="SAM" id="SignalP"/>
    </source>
</evidence>
<dbReference type="InterPro" id="IPR002931">
    <property type="entry name" value="Transglutaminase-like"/>
</dbReference>
<reference evidence="4" key="2">
    <citation type="journal article" date="2021" name="PeerJ">
        <title>Extensive microbial diversity within the chicken gut microbiome revealed by metagenomics and culture.</title>
        <authorList>
            <person name="Gilroy R."/>
            <person name="Ravi A."/>
            <person name="Getino M."/>
            <person name="Pursley I."/>
            <person name="Horton D.L."/>
            <person name="Alikhan N.F."/>
            <person name="Baker D."/>
            <person name="Gharbi K."/>
            <person name="Hall N."/>
            <person name="Watson M."/>
            <person name="Adriaenssens E.M."/>
            <person name="Foster-Nyarko E."/>
            <person name="Jarju S."/>
            <person name="Secka A."/>
            <person name="Antonio M."/>
            <person name="Oren A."/>
            <person name="Chaudhuri R.R."/>
            <person name="La Ragione R."/>
            <person name="Hildebrand F."/>
            <person name="Pallen M.J."/>
        </authorList>
    </citation>
    <scope>NUCLEOTIDE SEQUENCE</scope>
    <source>
        <strain evidence="4">CHK190-19873</strain>
    </source>
</reference>
<accession>A0A9D1JKR1</accession>
<dbReference type="SUPFAM" id="SSF69360">
    <property type="entry name" value="Cell wall binding repeat"/>
    <property type="match status" value="1"/>
</dbReference>
<feature type="signal peptide" evidence="2">
    <location>
        <begin position="1"/>
        <end position="23"/>
    </location>
</feature>
<sequence>MKKKAVLLALLLCCTAAVLPASAASKTSGWKKTKGQTYYYKKGKAVKGMVKIGSKTYYFDKKGRLVKKKWVKYKGKTYRTDKNGAIIKNRFINVGGKHYRMKADGTLQKGWKTFSYGKSYFGSNGVLRKGVQKIGGKVYYFTDRGVMKTGIITEGNTTYYVSKWGVVKAKRVVKNGKAKYLDANNKALSSAKAQEYEAKWNAHVVVAQITNSKMSKEEKLLTCFRWVMSKPYITFRTFGNFDGWVPTYANDHFTRGGGNCQSDAAAFAYLARELGYSKIYVCVDSDGTNPRGHSWTEINGKVYDPLFAEAKSFSRYYGVSYGTYELHPILKVRV</sequence>
<dbReference type="InterPro" id="IPR018337">
    <property type="entry name" value="Cell_wall/Cho-bd_repeat"/>
</dbReference>
<dbReference type="Pfam" id="PF01841">
    <property type="entry name" value="Transglut_core"/>
    <property type="match status" value="1"/>
</dbReference>
<keyword evidence="1" id="KW-0677">Repeat</keyword>
<dbReference type="EMBL" id="DVIQ01000079">
    <property type="protein sequence ID" value="HIS32420.1"/>
    <property type="molecule type" value="Genomic_DNA"/>
</dbReference>
<dbReference type="Gene3D" id="2.10.270.10">
    <property type="entry name" value="Cholin Binding"/>
    <property type="match status" value="2"/>
</dbReference>
<gene>
    <name evidence="4" type="ORF">IAB44_12890</name>
</gene>
<keyword evidence="2" id="KW-0732">Signal</keyword>
<reference evidence="4" key="1">
    <citation type="submission" date="2020-10" db="EMBL/GenBank/DDBJ databases">
        <authorList>
            <person name="Gilroy R."/>
        </authorList>
    </citation>
    <scope>NUCLEOTIDE SEQUENCE</scope>
    <source>
        <strain evidence="4">CHK190-19873</strain>
    </source>
</reference>
<dbReference type="Pfam" id="PF19127">
    <property type="entry name" value="Choline_bind_3"/>
    <property type="match status" value="1"/>
</dbReference>
<dbReference type="Proteomes" id="UP000823935">
    <property type="component" value="Unassembled WGS sequence"/>
</dbReference>
<feature type="domain" description="Transglutaminase-like" evidence="3">
    <location>
        <begin position="206"/>
        <end position="298"/>
    </location>
</feature>
<evidence type="ECO:0000313" key="5">
    <source>
        <dbReference type="Proteomes" id="UP000823935"/>
    </source>
</evidence>
<feature type="chain" id="PRO_5038426221" description="Transglutaminase-like domain-containing protein" evidence="2">
    <location>
        <begin position="24"/>
        <end position="334"/>
    </location>
</feature>
<evidence type="ECO:0000256" key="1">
    <source>
        <dbReference type="ARBA" id="ARBA00022737"/>
    </source>
</evidence>
<organism evidence="4 5">
    <name type="scientific">Candidatus Limivivens intestinipullorum</name>
    <dbReference type="NCBI Taxonomy" id="2840858"/>
    <lineage>
        <taxon>Bacteria</taxon>
        <taxon>Bacillati</taxon>
        <taxon>Bacillota</taxon>
        <taxon>Clostridia</taxon>
        <taxon>Lachnospirales</taxon>
        <taxon>Lachnospiraceae</taxon>
        <taxon>Lachnospiraceae incertae sedis</taxon>
        <taxon>Candidatus Limivivens</taxon>
    </lineage>
</organism>
<proteinExistence type="predicted"/>
<dbReference type="AlphaFoldDB" id="A0A9D1JKR1"/>
<comment type="caution">
    <text evidence="4">The sequence shown here is derived from an EMBL/GenBank/DDBJ whole genome shotgun (WGS) entry which is preliminary data.</text>
</comment>
<dbReference type="Pfam" id="PF01473">
    <property type="entry name" value="Choline_bind_1"/>
    <property type="match status" value="1"/>
</dbReference>